<name>A0A0F9GR74_9ZZZZ</name>
<reference evidence="2" key="1">
    <citation type="journal article" date="2015" name="Nature">
        <title>Complex archaea that bridge the gap between prokaryotes and eukaryotes.</title>
        <authorList>
            <person name="Spang A."/>
            <person name="Saw J.H."/>
            <person name="Jorgensen S.L."/>
            <person name="Zaremba-Niedzwiedzka K."/>
            <person name="Martijn J."/>
            <person name="Lind A.E."/>
            <person name="van Eijk R."/>
            <person name="Schleper C."/>
            <person name="Guy L."/>
            <person name="Ettema T.J."/>
        </authorList>
    </citation>
    <scope>NUCLEOTIDE SEQUENCE</scope>
</reference>
<protein>
    <submittedName>
        <fullName evidence="2">Uncharacterized protein</fullName>
    </submittedName>
</protein>
<organism evidence="2">
    <name type="scientific">marine sediment metagenome</name>
    <dbReference type="NCBI Taxonomy" id="412755"/>
    <lineage>
        <taxon>unclassified sequences</taxon>
        <taxon>metagenomes</taxon>
        <taxon>ecological metagenomes</taxon>
    </lineage>
</organism>
<sequence>METRICGLCREEKPIEEYYRNKSRPSGRGFWCKECCKGYERLPHRKGRHAKWRGSSKGIERTRQYNQEHYAEEKPKNQTRSATKRLVKLGVIKKMPCGICGDGNSQAHHPDYTQPLEVVWLCQSHHYDVDRR</sequence>
<feature type="region of interest" description="Disordered" evidence="1">
    <location>
        <begin position="47"/>
        <end position="83"/>
    </location>
</feature>
<dbReference type="EMBL" id="LAZR01017221">
    <property type="protein sequence ID" value="KKM01344.1"/>
    <property type="molecule type" value="Genomic_DNA"/>
</dbReference>
<accession>A0A0F9GR74</accession>
<comment type="caution">
    <text evidence="2">The sequence shown here is derived from an EMBL/GenBank/DDBJ whole genome shotgun (WGS) entry which is preliminary data.</text>
</comment>
<evidence type="ECO:0000256" key="1">
    <source>
        <dbReference type="SAM" id="MobiDB-lite"/>
    </source>
</evidence>
<evidence type="ECO:0000313" key="2">
    <source>
        <dbReference type="EMBL" id="KKM01344.1"/>
    </source>
</evidence>
<gene>
    <name evidence="2" type="ORF">LCGC14_1795370</name>
</gene>
<dbReference type="AlphaFoldDB" id="A0A0F9GR74"/>
<proteinExistence type="predicted"/>